<dbReference type="Gene3D" id="3.40.30.10">
    <property type="entry name" value="Glutaredoxin"/>
    <property type="match status" value="1"/>
</dbReference>
<dbReference type="InterPro" id="IPR013740">
    <property type="entry name" value="Redoxin"/>
</dbReference>
<keyword evidence="4" id="KW-0732">Signal</keyword>
<dbReference type="STRING" id="484498.SAMN05421686_10894"/>
<reference evidence="7" key="1">
    <citation type="submission" date="2017-01" db="EMBL/GenBank/DDBJ databases">
        <authorList>
            <person name="Varghese N."/>
            <person name="Submissions S."/>
        </authorList>
    </citation>
    <scope>NUCLEOTIDE SEQUENCE [LARGE SCALE GENOMIC DNA]</scope>
    <source>
        <strain evidence="7">DSM 24913</strain>
    </source>
</reference>
<dbReference type="CDD" id="cd02966">
    <property type="entry name" value="TlpA_like_family"/>
    <property type="match status" value="1"/>
</dbReference>
<sequence length="151" mass="17123">MKLISLFLFAFSALLFSIASFAGNYRTLNNDAYSIDFNQPEKPVVLIVWASWCGYCMEEIPHLKKELKDHPEFTWLGLNVNKNPEDGRQVEVERALPWPSLSDPDLIIGDQFKVRGTPTLIVLNSKGDAVYRGRRTDDDFKAALDTLSAEQ</sequence>
<dbReference type="AlphaFoldDB" id="A0A1N7P2F7"/>
<comment type="subcellular location">
    <subcellularLocation>
        <location evidence="1">Cell envelope</location>
    </subcellularLocation>
</comment>
<keyword evidence="7" id="KW-1185">Reference proteome</keyword>
<organism evidence="6 7">
    <name type="scientific">Thalassolituus maritimus</name>
    <dbReference type="NCBI Taxonomy" id="484498"/>
    <lineage>
        <taxon>Bacteria</taxon>
        <taxon>Pseudomonadati</taxon>
        <taxon>Pseudomonadota</taxon>
        <taxon>Gammaproteobacteria</taxon>
        <taxon>Oceanospirillales</taxon>
        <taxon>Oceanospirillaceae</taxon>
        <taxon>Thalassolituus</taxon>
    </lineage>
</organism>
<evidence type="ECO:0000256" key="4">
    <source>
        <dbReference type="SAM" id="SignalP"/>
    </source>
</evidence>
<keyword evidence="3" id="KW-0676">Redox-active center</keyword>
<evidence type="ECO:0000313" key="7">
    <source>
        <dbReference type="Proteomes" id="UP000185639"/>
    </source>
</evidence>
<feature type="domain" description="Thioredoxin" evidence="5">
    <location>
        <begin position="7"/>
        <end position="149"/>
    </location>
</feature>
<accession>A0A1N7P2F7</accession>
<dbReference type="GO" id="GO:0015036">
    <property type="term" value="F:disulfide oxidoreductase activity"/>
    <property type="evidence" value="ECO:0007669"/>
    <property type="project" value="UniProtKB-ARBA"/>
</dbReference>
<dbReference type="GO" id="GO:0016853">
    <property type="term" value="F:isomerase activity"/>
    <property type="evidence" value="ECO:0007669"/>
    <property type="project" value="UniProtKB-KW"/>
</dbReference>
<gene>
    <name evidence="6" type="ORF">SAMN05421686_10894</name>
</gene>
<dbReference type="InterPro" id="IPR050553">
    <property type="entry name" value="Thioredoxin_ResA/DsbE_sf"/>
</dbReference>
<dbReference type="GO" id="GO:0017004">
    <property type="term" value="P:cytochrome complex assembly"/>
    <property type="evidence" value="ECO:0007669"/>
    <property type="project" value="UniProtKB-KW"/>
</dbReference>
<dbReference type="InterPro" id="IPR017937">
    <property type="entry name" value="Thioredoxin_CS"/>
</dbReference>
<keyword evidence="2" id="KW-0201">Cytochrome c-type biogenesis</keyword>
<protein>
    <submittedName>
        <fullName evidence="6">Thiol-disulfide isomerase or thioredoxin</fullName>
    </submittedName>
</protein>
<dbReference type="PROSITE" id="PS51352">
    <property type="entry name" value="THIOREDOXIN_2"/>
    <property type="match status" value="1"/>
</dbReference>
<dbReference type="PANTHER" id="PTHR42852:SF13">
    <property type="entry name" value="PROTEIN DIPZ"/>
    <property type="match status" value="1"/>
</dbReference>
<evidence type="ECO:0000256" key="2">
    <source>
        <dbReference type="ARBA" id="ARBA00022748"/>
    </source>
</evidence>
<feature type="chain" id="PRO_5013360631" evidence="4">
    <location>
        <begin position="23"/>
        <end position="151"/>
    </location>
</feature>
<dbReference type="OrthoDB" id="9799347at2"/>
<evidence type="ECO:0000313" key="6">
    <source>
        <dbReference type="EMBL" id="SIT04748.1"/>
    </source>
</evidence>
<dbReference type="GO" id="GO:0030313">
    <property type="term" value="C:cell envelope"/>
    <property type="evidence" value="ECO:0007669"/>
    <property type="project" value="UniProtKB-SubCell"/>
</dbReference>
<proteinExistence type="predicted"/>
<evidence type="ECO:0000256" key="3">
    <source>
        <dbReference type="ARBA" id="ARBA00023284"/>
    </source>
</evidence>
<dbReference type="EMBL" id="FTOH01000008">
    <property type="protein sequence ID" value="SIT04748.1"/>
    <property type="molecule type" value="Genomic_DNA"/>
</dbReference>
<feature type="signal peptide" evidence="4">
    <location>
        <begin position="1"/>
        <end position="22"/>
    </location>
</feature>
<name>A0A1N7P2F7_9GAMM</name>
<dbReference type="Proteomes" id="UP000185639">
    <property type="component" value="Unassembled WGS sequence"/>
</dbReference>
<keyword evidence="6" id="KW-0413">Isomerase</keyword>
<dbReference type="InterPro" id="IPR036249">
    <property type="entry name" value="Thioredoxin-like_sf"/>
</dbReference>
<dbReference type="RefSeq" id="WP_076516866.1">
    <property type="nucleotide sequence ID" value="NZ_FTOH01000008.1"/>
</dbReference>
<dbReference type="PANTHER" id="PTHR42852">
    <property type="entry name" value="THIOL:DISULFIDE INTERCHANGE PROTEIN DSBE"/>
    <property type="match status" value="1"/>
</dbReference>
<dbReference type="InterPro" id="IPR013766">
    <property type="entry name" value="Thioredoxin_domain"/>
</dbReference>
<dbReference type="Pfam" id="PF08534">
    <property type="entry name" value="Redoxin"/>
    <property type="match status" value="1"/>
</dbReference>
<evidence type="ECO:0000259" key="5">
    <source>
        <dbReference type="PROSITE" id="PS51352"/>
    </source>
</evidence>
<dbReference type="SUPFAM" id="SSF52833">
    <property type="entry name" value="Thioredoxin-like"/>
    <property type="match status" value="1"/>
</dbReference>
<dbReference type="PROSITE" id="PS00194">
    <property type="entry name" value="THIOREDOXIN_1"/>
    <property type="match status" value="1"/>
</dbReference>
<evidence type="ECO:0000256" key="1">
    <source>
        <dbReference type="ARBA" id="ARBA00004196"/>
    </source>
</evidence>